<dbReference type="GO" id="GO:0016020">
    <property type="term" value="C:membrane"/>
    <property type="evidence" value="ECO:0007669"/>
    <property type="project" value="InterPro"/>
</dbReference>
<evidence type="ECO:0000313" key="5">
    <source>
        <dbReference type="Proteomes" id="UP000241074"/>
    </source>
</evidence>
<comment type="similarity">
    <text evidence="1">Belongs to the transglycosylase Slt family.</text>
</comment>
<name>A0A2P1PP90_9GAMM</name>
<dbReference type="EMBL" id="CP027860">
    <property type="protein sequence ID" value="AVP96646.1"/>
    <property type="molecule type" value="Genomic_DNA"/>
</dbReference>
<dbReference type="Gene3D" id="1.10.530.10">
    <property type="match status" value="1"/>
</dbReference>
<dbReference type="InterPro" id="IPR023346">
    <property type="entry name" value="Lysozyme-like_dom_sf"/>
</dbReference>
<dbReference type="Proteomes" id="UP000241074">
    <property type="component" value="Chromosome"/>
</dbReference>
<dbReference type="GO" id="GO:0008933">
    <property type="term" value="F:peptidoglycan lytic transglycosylase activity"/>
    <property type="evidence" value="ECO:0007669"/>
    <property type="project" value="InterPro"/>
</dbReference>
<evidence type="ECO:0000259" key="3">
    <source>
        <dbReference type="Pfam" id="PF01464"/>
    </source>
</evidence>
<dbReference type="PANTHER" id="PTHR37423">
    <property type="entry name" value="SOLUBLE LYTIC MUREIN TRANSGLYCOSYLASE-RELATED"/>
    <property type="match status" value="1"/>
</dbReference>
<dbReference type="Pfam" id="PF01464">
    <property type="entry name" value="SLT"/>
    <property type="match status" value="1"/>
</dbReference>
<dbReference type="InterPro" id="IPR008258">
    <property type="entry name" value="Transglycosylase_SLT_dom_1"/>
</dbReference>
<feature type="chain" id="PRO_5015131636" evidence="2">
    <location>
        <begin position="23"/>
        <end position="253"/>
    </location>
</feature>
<dbReference type="GO" id="GO:0000270">
    <property type="term" value="P:peptidoglycan metabolic process"/>
    <property type="evidence" value="ECO:0007669"/>
    <property type="project" value="InterPro"/>
</dbReference>
<sequence length="253" mass="26410">MRFCLFLSLLLLSGLFAPSAWAGSGYHTCTGKNGVKIFTNLPCNRQNTSGISGPRDVFYKSKTPAGAIEFSSKPPVGRTYVAVEVGGCPACRLDSTINWTATRLNLTDYAATIAAAAIEHGVDQALVRAIIHAESAFNPDALSRKGAQGLMQLMPGTAGQYGVTDAFDPDQNIKAGVQHLAALLKRYGGDTSLVAAAYNAGEGAVAKYNNTVPPYAETKVYVERVGILQKRYAEAADPAAAVATPVVAAGAPG</sequence>
<dbReference type="OrthoDB" id="9815002at2"/>
<accession>A0A2P1PP90</accession>
<organism evidence="4 5">
    <name type="scientific">Ahniella affigens</name>
    <dbReference type="NCBI Taxonomy" id="2021234"/>
    <lineage>
        <taxon>Bacteria</taxon>
        <taxon>Pseudomonadati</taxon>
        <taxon>Pseudomonadota</taxon>
        <taxon>Gammaproteobacteria</taxon>
        <taxon>Lysobacterales</taxon>
        <taxon>Rhodanobacteraceae</taxon>
        <taxon>Ahniella</taxon>
    </lineage>
</organism>
<proteinExistence type="inferred from homology"/>
<reference evidence="4 5" key="1">
    <citation type="submission" date="2018-03" db="EMBL/GenBank/DDBJ databases">
        <title>Ahniella affigens gen. nov., sp. nov., a gammaproteobacterium isolated from sandy soil near a stream.</title>
        <authorList>
            <person name="Ko Y."/>
            <person name="Kim J.-H."/>
        </authorList>
    </citation>
    <scope>NUCLEOTIDE SEQUENCE [LARGE SCALE GENOMIC DNA]</scope>
    <source>
        <strain evidence="4 5">D13</strain>
    </source>
</reference>
<gene>
    <name evidence="4" type="ORF">C7S18_05255</name>
</gene>
<dbReference type="AlphaFoldDB" id="A0A2P1PP90"/>
<evidence type="ECO:0000256" key="2">
    <source>
        <dbReference type="SAM" id="SignalP"/>
    </source>
</evidence>
<feature type="signal peptide" evidence="2">
    <location>
        <begin position="1"/>
        <end position="22"/>
    </location>
</feature>
<feature type="domain" description="Transglycosylase SLT" evidence="3">
    <location>
        <begin position="113"/>
        <end position="212"/>
    </location>
</feature>
<dbReference type="PANTHER" id="PTHR37423:SF2">
    <property type="entry name" value="MEMBRANE-BOUND LYTIC MUREIN TRANSGLYCOSYLASE C"/>
    <property type="match status" value="1"/>
</dbReference>
<keyword evidence="2" id="KW-0732">Signal</keyword>
<dbReference type="InterPro" id="IPR000189">
    <property type="entry name" value="Transglyc_AS"/>
</dbReference>
<keyword evidence="5" id="KW-1185">Reference proteome</keyword>
<reference evidence="4 5" key="2">
    <citation type="submission" date="2018-03" db="EMBL/GenBank/DDBJ databases">
        <authorList>
            <person name="Keele B.F."/>
        </authorList>
    </citation>
    <scope>NUCLEOTIDE SEQUENCE [LARGE SCALE GENOMIC DNA]</scope>
    <source>
        <strain evidence="4 5">D13</strain>
    </source>
</reference>
<evidence type="ECO:0000313" key="4">
    <source>
        <dbReference type="EMBL" id="AVP96646.1"/>
    </source>
</evidence>
<dbReference type="KEGG" id="xba:C7S18_05255"/>
<dbReference type="PROSITE" id="PS00922">
    <property type="entry name" value="TRANSGLYCOSYLASE"/>
    <property type="match status" value="1"/>
</dbReference>
<evidence type="ECO:0000256" key="1">
    <source>
        <dbReference type="ARBA" id="ARBA00007734"/>
    </source>
</evidence>
<protein>
    <submittedName>
        <fullName evidence="4">Lytic transglycosylase</fullName>
    </submittedName>
</protein>
<dbReference type="CDD" id="cd00254">
    <property type="entry name" value="LT-like"/>
    <property type="match status" value="1"/>
</dbReference>
<dbReference type="SUPFAM" id="SSF53955">
    <property type="entry name" value="Lysozyme-like"/>
    <property type="match status" value="1"/>
</dbReference>